<evidence type="ECO:0000259" key="8">
    <source>
        <dbReference type="Pfam" id="PF00462"/>
    </source>
</evidence>
<keyword evidence="7" id="KW-0676">Redox-active center</keyword>
<evidence type="ECO:0000313" key="10">
    <source>
        <dbReference type="Proteomes" id="UP000632740"/>
    </source>
</evidence>
<name>A0A919P226_9CELL</name>
<dbReference type="InterPro" id="IPR011909">
    <property type="entry name" value="GlrX_NrdH"/>
</dbReference>
<dbReference type="PROSITE" id="PS51354">
    <property type="entry name" value="GLUTAREDOXIN_2"/>
    <property type="match status" value="1"/>
</dbReference>
<dbReference type="RefSeq" id="WP_203752407.1">
    <property type="nucleotide sequence ID" value="NZ_BONK01000006.1"/>
</dbReference>
<reference evidence="9" key="1">
    <citation type="submission" date="2021-01" db="EMBL/GenBank/DDBJ databases">
        <title>Whole genome shotgun sequence of Cellulomonas chitinilytica NBRC 110799.</title>
        <authorList>
            <person name="Komaki H."/>
            <person name="Tamura T."/>
        </authorList>
    </citation>
    <scope>NUCLEOTIDE SEQUENCE</scope>
    <source>
        <strain evidence="9">NBRC 110799</strain>
    </source>
</reference>
<keyword evidence="4" id="KW-0813">Transport</keyword>
<gene>
    <name evidence="9" type="ORF">Cch01nite_19590</name>
</gene>
<dbReference type="SUPFAM" id="SSF52833">
    <property type="entry name" value="Thioredoxin-like"/>
    <property type="match status" value="1"/>
</dbReference>
<feature type="domain" description="Glutaredoxin" evidence="8">
    <location>
        <begin position="3"/>
        <end position="61"/>
    </location>
</feature>
<dbReference type="Proteomes" id="UP000632740">
    <property type="component" value="Unassembled WGS sequence"/>
</dbReference>
<dbReference type="Pfam" id="PF00462">
    <property type="entry name" value="Glutaredoxin"/>
    <property type="match status" value="1"/>
</dbReference>
<accession>A0A919P226</accession>
<evidence type="ECO:0000256" key="7">
    <source>
        <dbReference type="ARBA" id="ARBA00023284"/>
    </source>
</evidence>
<comment type="function">
    <text evidence="1">Electron transport system for the ribonucleotide reductase system NrdEF.</text>
</comment>
<dbReference type="InterPro" id="IPR036249">
    <property type="entry name" value="Thioredoxin-like_sf"/>
</dbReference>
<dbReference type="EMBL" id="BONK01000006">
    <property type="protein sequence ID" value="GIG21235.1"/>
    <property type="molecule type" value="Genomic_DNA"/>
</dbReference>
<evidence type="ECO:0000313" key="9">
    <source>
        <dbReference type="EMBL" id="GIG21235.1"/>
    </source>
</evidence>
<protein>
    <recommendedName>
        <fullName evidence="3">Glutaredoxin-like protein NrdH</fullName>
    </recommendedName>
</protein>
<comment type="similarity">
    <text evidence="2">Belongs to the glutaredoxin family.</text>
</comment>
<evidence type="ECO:0000256" key="5">
    <source>
        <dbReference type="ARBA" id="ARBA00022982"/>
    </source>
</evidence>
<dbReference type="InterPro" id="IPR051548">
    <property type="entry name" value="Grx-like_ET"/>
</dbReference>
<dbReference type="AlphaFoldDB" id="A0A919P226"/>
<keyword evidence="5" id="KW-0249">Electron transport</keyword>
<keyword evidence="10" id="KW-1185">Reference proteome</keyword>
<organism evidence="9 10">
    <name type="scientific">Cellulomonas chitinilytica</name>
    <dbReference type="NCBI Taxonomy" id="398759"/>
    <lineage>
        <taxon>Bacteria</taxon>
        <taxon>Bacillati</taxon>
        <taxon>Actinomycetota</taxon>
        <taxon>Actinomycetes</taxon>
        <taxon>Micrococcales</taxon>
        <taxon>Cellulomonadaceae</taxon>
        <taxon>Cellulomonas</taxon>
    </lineage>
</organism>
<dbReference type="PANTHER" id="PTHR34386:SF1">
    <property type="entry name" value="GLUTAREDOXIN-LIKE PROTEIN NRDH"/>
    <property type="match status" value="1"/>
</dbReference>
<sequence length="81" mass="8873">MSITVYSKPACVQCNATYRALDKLGTEYTVVDISEDADARDYVMSLGHLQAPVVIVDGEHWSGYRPDRIKALGERLATAVA</sequence>
<evidence type="ECO:0000256" key="3">
    <source>
        <dbReference type="ARBA" id="ARBA00017945"/>
    </source>
</evidence>
<dbReference type="CDD" id="cd02976">
    <property type="entry name" value="NrdH"/>
    <property type="match status" value="1"/>
</dbReference>
<dbReference type="GO" id="GO:0045454">
    <property type="term" value="P:cell redox homeostasis"/>
    <property type="evidence" value="ECO:0007669"/>
    <property type="project" value="InterPro"/>
</dbReference>
<keyword evidence="6" id="KW-1015">Disulfide bond</keyword>
<evidence type="ECO:0000256" key="2">
    <source>
        <dbReference type="ARBA" id="ARBA00007787"/>
    </source>
</evidence>
<evidence type="ECO:0000256" key="6">
    <source>
        <dbReference type="ARBA" id="ARBA00023157"/>
    </source>
</evidence>
<comment type="caution">
    <text evidence="9">The sequence shown here is derived from an EMBL/GenBank/DDBJ whole genome shotgun (WGS) entry which is preliminary data.</text>
</comment>
<dbReference type="GO" id="GO:0009055">
    <property type="term" value="F:electron transfer activity"/>
    <property type="evidence" value="ECO:0007669"/>
    <property type="project" value="TreeGrafter"/>
</dbReference>
<dbReference type="NCBIfam" id="TIGR02194">
    <property type="entry name" value="GlrX_NrdH"/>
    <property type="match status" value="1"/>
</dbReference>
<evidence type="ECO:0000256" key="1">
    <source>
        <dbReference type="ARBA" id="ARBA00002292"/>
    </source>
</evidence>
<dbReference type="PANTHER" id="PTHR34386">
    <property type="entry name" value="GLUTAREDOXIN"/>
    <property type="match status" value="1"/>
</dbReference>
<dbReference type="Gene3D" id="3.40.30.10">
    <property type="entry name" value="Glutaredoxin"/>
    <property type="match status" value="1"/>
</dbReference>
<dbReference type="InterPro" id="IPR002109">
    <property type="entry name" value="Glutaredoxin"/>
</dbReference>
<evidence type="ECO:0000256" key="4">
    <source>
        <dbReference type="ARBA" id="ARBA00022448"/>
    </source>
</evidence>
<proteinExistence type="inferred from homology"/>